<dbReference type="OrthoDB" id="49553at2759"/>
<dbReference type="AlphaFoldDB" id="A0A1E7FYZ3"/>
<keyword evidence="4" id="KW-1185">Reference proteome</keyword>
<sequence length="658" mass="76336">MTQLPLIRGNSNRATTTTTTTTTTTNNDNTTTYNAPRRQRHRQRQRHRVILVIITKIVLLMILFVLVIFPFIYIGNSNSVVDSNEVAVAVASSTAAIIIGINNKTTTRTRTVSSASTSTSSSIVVVNNTNTTSTNNKSTIHNTQQQQQQQLRNIKDNNKTEVEVEEQEEQQDHQRQNNERPYFILHIGPQKTATTSIQCGLELYSKELSILDNYFFLGGGCGWDPQTERRKSSSSTTTTTNTRMPNGEISYLRRLIINYINTPNPNPTTTENENENENENEKEYNEFHSRLQYHLQHNHNVIVSSELFASQLNVQNNNRMIWNGLDKLLKGYRPIIVIGYRHLQDWIPSNYYQKFVGNFQHFISLPNYISNYLNEWKELQHEYYFYEQQKQQKKQQEKDGYLGIQNLNSSRTSQSRDSSSSSSSSSSSNQSNNNNNSNHDLATSFICQMIPRAYNTCQMLQQKQQQQQYQPIDELSMKKLQKKKQPGSNGGDNDNEQLLLRQSTDLYPQRIMELLVKDGDIDSNYFHKMKRQKYVQQIRNILINHTVIPYKKINSSIGVGDQNQNQNYYFDCISSQLEEQLLNTSLYFMERIYNTTTTTTTNNKDNDPNNNMIEWNTIRNKHYNLFQKNIQNGKYCDINPKRILNTNSIKSQIIKLFL</sequence>
<evidence type="ECO:0000256" key="1">
    <source>
        <dbReference type="SAM" id="MobiDB-lite"/>
    </source>
</evidence>
<feature type="region of interest" description="Disordered" evidence="1">
    <location>
        <begin position="1"/>
        <end position="41"/>
    </location>
</feature>
<proteinExistence type="predicted"/>
<feature type="compositionally biased region" description="Low complexity" evidence="1">
    <location>
        <begin position="129"/>
        <end position="150"/>
    </location>
</feature>
<feature type="compositionally biased region" description="Low complexity" evidence="1">
    <location>
        <begin position="408"/>
        <end position="437"/>
    </location>
</feature>
<feature type="region of interest" description="Disordered" evidence="1">
    <location>
        <begin position="225"/>
        <end position="245"/>
    </location>
</feature>
<reference evidence="3 4" key="1">
    <citation type="submission" date="2016-09" db="EMBL/GenBank/DDBJ databases">
        <title>Extensive genetic diversity and differential bi-allelic expression allows diatom success in the polar Southern Ocean.</title>
        <authorList>
            <consortium name="DOE Joint Genome Institute"/>
            <person name="Mock T."/>
            <person name="Otillar R.P."/>
            <person name="Strauss J."/>
            <person name="Dupont C."/>
            <person name="Frickenhaus S."/>
            <person name="Maumus F."/>
            <person name="Mcmullan M."/>
            <person name="Sanges R."/>
            <person name="Schmutz J."/>
            <person name="Toseland A."/>
            <person name="Valas R."/>
            <person name="Veluchamy A."/>
            <person name="Ward B.J."/>
            <person name="Allen A."/>
            <person name="Barry K."/>
            <person name="Falciatore A."/>
            <person name="Ferrante M."/>
            <person name="Fortunato A.E."/>
            <person name="Gloeckner G."/>
            <person name="Gruber A."/>
            <person name="Hipkin R."/>
            <person name="Janech M."/>
            <person name="Kroth P."/>
            <person name="Leese F."/>
            <person name="Lindquist E."/>
            <person name="Lyon B.R."/>
            <person name="Martin J."/>
            <person name="Mayer C."/>
            <person name="Parker M."/>
            <person name="Quesneville H."/>
            <person name="Raymond J."/>
            <person name="Uhlig C."/>
            <person name="Valentin K.U."/>
            <person name="Worden A.Z."/>
            <person name="Armbrust E.V."/>
            <person name="Bowler C."/>
            <person name="Green B."/>
            <person name="Moulton V."/>
            <person name="Van Oosterhout C."/>
            <person name="Grigoriev I."/>
        </authorList>
    </citation>
    <scope>NUCLEOTIDE SEQUENCE [LARGE SCALE GENOMIC DNA]</scope>
    <source>
        <strain evidence="3 4">CCMP1102</strain>
    </source>
</reference>
<feature type="compositionally biased region" description="Low complexity" evidence="1">
    <location>
        <begin position="233"/>
        <end position="242"/>
    </location>
</feature>
<protein>
    <submittedName>
        <fullName evidence="3">Uncharacterized protein</fullName>
    </submittedName>
</protein>
<feature type="compositionally biased region" description="Basic and acidic residues" evidence="1">
    <location>
        <begin position="153"/>
        <end position="162"/>
    </location>
</feature>
<dbReference type="Proteomes" id="UP000095751">
    <property type="component" value="Unassembled WGS sequence"/>
</dbReference>
<evidence type="ECO:0000256" key="2">
    <source>
        <dbReference type="SAM" id="Phobius"/>
    </source>
</evidence>
<feature type="region of interest" description="Disordered" evidence="1">
    <location>
        <begin position="406"/>
        <end position="437"/>
    </location>
</feature>
<gene>
    <name evidence="3" type="ORF">FRACYDRAFT_233543</name>
</gene>
<dbReference type="EMBL" id="KV784353">
    <property type="protein sequence ID" value="OEU23370.1"/>
    <property type="molecule type" value="Genomic_DNA"/>
</dbReference>
<organism evidence="3 4">
    <name type="scientific">Fragilariopsis cylindrus CCMP1102</name>
    <dbReference type="NCBI Taxonomy" id="635003"/>
    <lineage>
        <taxon>Eukaryota</taxon>
        <taxon>Sar</taxon>
        <taxon>Stramenopiles</taxon>
        <taxon>Ochrophyta</taxon>
        <taxon>Bacillariophyta</taxon>
        <taxon>Bacillariophyceae</taxon>
        <taxon>Bacillariophycidae</taxon>
        <taxon>Bacillariales</taxon>
        <taxon>Bacillariaceae</taxon>
        <taxon>Fragilariopsis</taxon>
    </lineage>
</organism>
<keyword evidence="2" id="KW-0472">Membrane</keyword>
<keyword evidence="2" id="KW-0812">Transmembrane</keyword>
<name>A0A1E7FYZ3_9STRA</name>
<evidence type="ECO:0000313" key="4">
    <source>
        <dbReference type="Proteomes" id="UP000095751"/>
    </source>
</evidence>
<feature type="compositionally biased region" description="Polar residues" evidence="1">
    <location>
        <begin position="1"/>
        <end position="14"/>
    </location>
</feature>
<feature type="region of interest" description="Disordered" evidence="1">
    <location>
        <begin position="129"/>
        <end position="180"/>
    </location>
</feature>
<dbReference type="KEGG" id="fcy:FRACYDRAFT_233543"/>
<feature type="transmembrane region" description="Helical" evidence="2">
    <location>
        <begin position="49"/>
        <end position="74"/>
    </location>
</feature>
<accession>A0A1E7FYZ3</accession>
<feature type="compositionally biased region" description="Low complexity" evidence="1">
    <location>
        <begin position="15"/>
        <end position="32"/>
    </location>
</feature>
<evidence type="ECO:0000313" key="3">
    <source>
        <dbReference type="EMBL" id="OEU23370.1"/>
    </source>
</evidence>
<dbReference type="InParanoid" id="A0A1E7FYZ3"/>
<keyword evidence="2" id="KW-1133">Transmembrane helix</keyword>